<reference evidence="4" key="2">
    <citation type="submission" date="2015-01" db="EMBL/GenBank/DDBJ databases">
        <title>Evolutionary Origins and Diversification of the Mycorrhizal Mutualists.</title>
        <authorList>
            <consortium name="DOE Joint Genome Institute"/>
            <consortium name="Mycorrhizal Genomics Consortium"/>
            <person name="Kohler A."/>
            <person name="Kuo A."/>
            <person name="Nagy L.G."/>
            <person name="Floudas D."/>
            <person name="Copeland A."/>
            <person name="Barry K.W."/>
            <person name="Cichocki N."/>
            <person name="Veneault-Fourrey C."/>
            <person name="LaButti K."/>
            <person name="Lindquist E.A."/>
            <person name="Lipzen A."/>
            <person name="Lundell T."/>
            <person name="Morin E."/>
            <person name="Murat C."/>
            <person name="Riley R."/>
            <person name="Ohm R."/>
            <person name="Sun H."/>
            <person name="Tunlid A."/>
            <person name="Henrissat B."/>
            <person name="Grigoriev I.V."/>
            <person name="Hibbett D.S."/>
            <person name="Martin F."/>
        </authorList>
    </citation>
    <scope>NUCLEOTIDE SEQUENCE [LARGE SCALE GENOMIC DNA]</scope>
    <source>
        <strain evidence="4">h7</strain>
    </source>
</reference>
<dbReference type="HOGENOM" id="CLU_044614_2_2_1"/>
<evidence type="ECO:0000313" key="4">
    <source>
        <dbReference type="Proteomes" id="UP000053424"/>
    </source>
</evidence>
<protein>
    <submittedName>
        <fullName evidence="3">Uncharacterized protein</fullName>
    </submittedName>
</protein>
<name>A0A0C3CJ15_HEBCY</name>
<keyword evidence="2" id="KW-0472">Membrane</keyword>
<evidence type="ECO:0000256" key="2">
    <source>
        <dbReference type="SAM" id="Phobius"/>
    </source>
</evidence>
<keyword evidence="2" id="KW-1133">Transmembrane helix</keyword>
<dbReference type="AlphaFoldDB" id="A0A0C3CJ15"/>
<evidence type="ECO:0000313" key="3">
    <source>
        <dbReference type="EMBL" id="KIM43691.1"/>
    </source>
</evidence>
<dbReference type="Proteomes" id="UP000053424">
    <property type="component" value="Unassembled WGS sequence"/>
</dbReference>
<feature type="transmembrane region" description="Helical" evidence="2">
    <location>
        <begin position="69"/>
        <end position="87"/>
    </location>
</feature>
<feature type="region of interest" description="Disordered" evidence="1">
    <location>
        <begin position="227"/>
        <end position="262"/>
    </location>
</feature>
<dbReference type="EMBL" id="KN831775">
    <property type="protein sequence ID" value="KIM43691.1"/>
    <property type="molecule type" value="Genomic_DNA"/>
</dbReference>
<dbReference type="OrthoDB" id="3019750at2759"/>
<feature type="transmembrane region" description="Helical" evidence="2">
    <location>
        <begin position="99"/>
        <end position="124"/>
    </location>
</feature>
<feature type="transmembrane region" description="Helical" evidence="2">
    <location>
        <begin position="136"/>
        <end position="162"/>
    </location>
</feature>
<evidence type="ECO:0000256" key="1">
    <source>
        <dbReference type="SAM" id="MobiDB-lite"/>
    </source>
</evidence>
<proteinExistence type="predicted"/>
<gene>
    <name evidence="3" type="ORF">M413DRAFT_69074</name>
</gene>
<keyword evidence="2" id="KW-0812">Transmembrane</keyword>
<keyword evidence="4" id="KW-1185">Reference proteome</keyword>
<reference evidence="3 4" key="1">
    <citation type="submission" date="2014-04" db="EMBL/GenBank/DDBJ databases">
        <authorList>
            <consortium name="DOE Joint Genome Institute"/>
            <person name="Kuo A."/>
            <person name="Gay G."/>
            <person name="Dore J."/>
            <person name="Kohler A."/>
            <person name="Nagy L.G."/>
            <person name="Floudas D."/>
            <person name="Copeland A."/>
            <person name="Barry K.W."/>
            <person name="Cichocki N."/>
            <person name="Veneault-Fourrey C."/>
            <person name="LaButti K."/>
            <person name="Lindquist E.A."/>
            <person name="Lipzen A."/>
            <person name="Lundell T."/>
            <person name="Morin E."/>
            <person name="Murat C."/>
            <person name="Sun H."/>
            <person name="Tunlid A."/>
            <person name="Henrissat B."/>
            <person name="Grigoriev I.V."/>
            <person name="Hibbett D.S."/>
            <person name="Martin F."/>
            <person name="Nordberg H.P."/>
            <person name="Cantor M.N."/>
            <person name="Hua S.X."/>
        </authorList>
    </citation>
    <scope>NUCLEOTIDE SEQUENCE [LARGE SCALE GENOMIC DNA]</scope>
    <source>
        <strain evidence="4">h7</strain>
    </source>
</reference>
<organism evidence="3 4">
    <name type="scientific">Hebeloma cylindrosporum</name>
    <dbReference type="NCBI Taxonomy" id="76867"/>
    <lineage>
        <taxon>Eukaryota</taxon>
        <taxon>Fungi</taxon>
        <taxon>Dikarya</taxon>
        <taxon>Basidiomycota</taxon>
        <taxon>Agaricomycotina</taxon>
        <taxon>Agaricomycetes</taxon>
        <taxon>Agaricomycetidae</taxon>
        <taxon>Agaricales</taxon>
        <taxon>Agaricineae</taxon>
        <taxon>Hymenogastraceae</taxon>
        <taxon>Hebeloma</taxon>
    </lineage>
</organism>
<feature type="transmembrane region" description="Helical" evidence="2">
    <location>
        <begin position="168"/>
        <end position="189"/>
    </location>
</feature>
<sequence length="262" mass="29055">MFILATSDIAVSWNIFLNHAEWLDTGNSDNFLKALYPKFFLHLFNKSLFILPVRQVIRCYVVWGRKNVILYSTGVVLIMGTVFGFVSEGTSSPALKRFISAYVAIVITLNAVVTILTGEIFWIAREVRKIMGSKMVSHYHFTIGILVESGLIYTVSNLLVVILSPTKFIVMAAAIVVRVVCIMPILIIVQIALGRGTKNVQTTVSMIQAGTHPQIILDTIDSERLETGDEMDPHRQPNVGDTEDGVVEMDKNASRPAVSDQL</sequence>
<accession>A0A0C3CJ15</accession>